<organism evidence="3 4">
    <name type="scientific">Hohenbuehelia grisea</name>
    <dbReference type="NCBI Taxonomy" id="104357"/>
    <lineage>
        <taxon>Eukaryota</taxon>
        <taxon>Fungi</taxon>
        <taxon>Dikarya</taxon>
        <taxon>Basidiomycota</taxon>
        <taxon>Agaricomycotina</taxon>
        <taxon>Agaricomycetes</taxon>
        <taxon>Agaricomycetidae</taxon>
        <taxon>Agaricales</taxon>
        <taxon>Pleurotineae</taxon>
        <taxon>Pleurotaceae</taxon>
        <taxon>Hohenbuehelia</taxon>
    </lineage>
</organism>
<dbReference type="PANTHER" id="PTHR34391:SF2">
    <property type="entry name" value="TRP C-TERMINAL DOMAIN-CONTAINING PROTEIN"/>
    <property type="match status" value="1"/>
</dbReference>
<evidence type="ECO:0000256" key="2">
    <source>
        <dbReference type="SAM" id="Phobius"/>
    </source>
</evidence>
<accession>A0ABR3J524</accession>
<evidence type="ECO:0000313" key="4">
    <source>
        <dbReference type="Proteomes" id="UP001556367"/>
    </source>
</evidence>
<feature type="transmembrane region" description="Helical" evidence="2">
    <location>
        <begin position="460"/>
        <end position="479"/>
    </location>
</feature>
<feature type="region of interest" description="Disordered" evidence="1">
    <location>
        <begin position="623"/>
        <end position="666"/>
    </location>
</feature>
<comment type="caution">
    <text evidence="3">The sequence shown here is derived from an EMBL/GenBank/DDBJ whole genome shotgun (WGS) entry which is preliminary data.</text>
</comment>
<feature type="compositionally biased region" description="Low complexity" evidence="1">
    <location>
        <begin position="642"/>
        <end position="658"/>
    </location>
</feature>
<keyword evidence="4" id="KW-1185">Reference proteome</keyword>
<dbReference type="PANTHER" id="PTHR34391">
    <property type="entry name" value="UPF0658 GOLGI APPARATUS MEMBRANE PROTEIN C1952.10C-RELATED"/>
    <property type="match status" value="1"/>
</dbReference>
<keyword evidence="2" id="KW-0812">Transmembrane</keyword>
<protein>
    <submittedName>
        <fullName evidence="3">Uncharacterized protein</fullName>
    </submittedName>
</protein>
<dbReference type="Proteomes" id="UP001556367">
    <property type="component" value="Unassembled WGS sequence"/>
</dbReference>
<feature type="transmembrane region" description="Helical" evidence="2">
    <location>
        <begin position="266"/>
        <end position="284"/>
    </location>
</feature>
<gene>
    <name evidence="3" type="ORF">HGRIS_007511</name>
</gene>
<proteinExistence type="predicted"/>
<feature type="transmembrane region" description="Helical" evidence="2">
    <location>
        <begin position="433"/>
        <end position="453"/>
    </location>
</feature>
<reference evidence="4" key="1">
    <citation type="submission" date="2024-06" db="EMBL/GenBank/DDBJ databases">
        <title>Multi-omics analyses provide insights into the biosynthesis of the anticancer antibiotic pleurotin in Hohenbuehelia grisea.</title>
        <authorList>
            <person name="Weaver J.A."/>
            <person name="Alberti F."/>
        </authorList>
    </citation>
    <scope>NUCLEOTIDE SEQUENCE [LARGE SCALE GENOMIC DNA]</scope>
    <source>
        <strain evidence="4">T-177</strain>
    </source>
</reference>
<feature type="transmembrane region" description="Helical" evidence="2">
    <location>
        <begin position="491"/>
        <end position="515"/>
    </location>
</feature>
<name>A0ABR3J524_9AGAR</name>
<keyword evidence="2" id="KW-0472">Membrane</keyword>
<keyword evidence="2" id="KW-1133">Transmembrane helix</keyword>
<evidence type="ECO:0000313" key="3">
    <source>
        <dbReference type="EMBL" id="KAL0950737.1"/>
    </source>
</evidence>
<dbReference type="InterPro" id="IPR040410">
    <property type="entry name" value="UPF0658_Golgi"/>
</dbReference>
<evidence type="ECO:0000256" key="1">
    <source>
        <dbReference type="SAM" id="MobiDB-lite"/>
    </source>
</evidence>
<feature type="transmembrane region" description="Helical" evidence="2">
    <location>
        <begin position="25"/>
        <end position="46"/>
    </location>
</feature>
<feature type="transmembrane region" description="Helical" evidence="2">
    <location>
        <begin position="387"/>
        <end position="413"/>
    </location>
</feature>
<dbReference type="EMBL" id="JASNQZ010000011">
    <property type="protein sequence ID" value="KAL0950737.1"/>
    <property type="molecule type" value="Genomic_DNA"/>
</dbReference>
<sequence length="666" mass="73078">MRTKQIWDVVPIPAKLKLVFDRVTFSRLTVGYFVFSFIHFIVQVAFQIKAFTINEHAASFLWNVVLQGDATNSSFPVFRNGEFRLCDDVPSTLSIASCRLLWNGSQPANNTVGTSSILSLASTSSPTPISTLVASVAPPAAAAAAAQVTPSPPRQTLSSVIAGLSATPSFSAAAAQATAGNVNLKVASDSSASDSESSDDEKKPTIAKRHEFMTPKILAKYDAQGRVSVQLDGMGYNGAVADLDRTCLWALNYPVSILNNTKREDIVFIAFQTWVLGMSIVAILNESIPHTLASLLTHLLATGWAAFQIQHTATFRARYNTLISQGACAGTNLLPNYWGDRAIAELTILVLNVVALFVSAFLSWKLMKSFGWQTFKRVGASRTINRVYMMVLSLSIAIQLSVFFMVVTTGLWIDQLFNGIIGPLSSLKTLYAVVFIITLVLIFPWLIMGWLAVRRELRAAMMVFLALAVCYMIGWGLMFRSYTFRWTFATWTFFSMMAIAGLILTFLSFSIGVVCRLNFGKGLPRYLNAQETLPGDDFVPIYPSNSRDIEKVDFPSNEKPIPTWSVTFGQGQEVPVPSQMFPPAYGAGGRLGPRFSNNSAEPFETESNMSSSVTVPAVAYTHSRDVSVESRPASPTSMQYYSLNRTTSQSSTSSWGSNNKKRWVIE</sequence>
<feature type="transmembrane region" description="Helical" evidence="2">
    <location>
        <begin position="342"/>
        <end position="366"/>
    </location>
</feature>